<dbReference type="EMBL" id="JBBMQS010000001">
    <property type="protein sequence ID" value="MEM5496320.1"/>
    <property type="molecule type" value="Genomic_DNA"/>
</dbReference>
<dbReference type="InterPro" id="IPR036641">
    <property type="entry name" value="HPT_dom_sf"/>
</dbReference>
<dbReference type="RefSeq" id="WP_033186708.1">
    <property type="nucleotide sequence ID" value="NZ_JBBMQS010000001.1"/>
</dbReference>
<comment type="caution">
    <text evidence="4">The sequence shown here is derived from an EMBL/GenBank/DDBJ whole genome shotgun (WGS) entry which is preliminary data.</text>
</comment>
<dbReference type="InterPro" id="IPR008207">
    <property type="entry name" value="Sig_transdc_His_kin_Hpt_dom"/>
</dbReference>
<feature type="modified residue" description="Phosphohistidine" evidence="2">
    <location>
        <position position="59"/>
    </location>
</feature>
<keyword evidence="2" id="KW-0597">Phosphoprotein</keyword>
<proteinExistence type="predicted"/>
<dbReference type="SUPFAM" id="SSF47226">
    <property type="entry name" value="Histidine-containing phosphotransfer domain, HPT domain"/>
    <property type="match status" value="1"/>
</dbReference>
<dbReference type="Proteomes" id="UP001461163">
    <property type="component" value="Unassembled WGS sequence"/>
</dbReference>
<evidence type="ECO:0000313" key="4">
    <source>
        <dbReference type="EMBL" id="MEM5496320.1"/>
    </source>
</evidence>
<dbReference type="Pfam" id="PF01627">
    <property type="entry name" value="Hpt"/>
    <property type="match status" value="1"/>
</dbReference>
<dbReference type="Gene3D" id="1.20.120.160">
    <property type="entry name" value="HPT domain"/>
    <property type="match status" value="1"/>
</dbReference>
<organism evidence="4 5">
    <name type="scientific">Paraglaciecola mesophila</name>
    <dbReference type="NCBI Taxonomy" id="197222"/>
    <lineage>
        <taxon>Bacteria</taxon>
        <taxon>Pseudomonadati</taxon>
        <taxon>Pseudomonadota</taxon>
        <taxon>Gammaproteobacteria</taxon>
        <taxon>Alteromonadales</taxon>
        <taxon>Alteromonadaceae</taxon>
        <taxon>Paraglaciecola</taxon>
    </lineage>
</organism>
<keyword evidence="1" id="KW-0902">Two-component regulatory system</keyword>
<sequence>MNQEPVIFDVDFALRQFSGNQSLLVKMLGKFNEQYSDTENTLVSDIRLQNLDSVRQLVHTIKGVSGNLGMSALHQASRDFEAQIKGEENETLDCTAYNAVLRQTLTCINEYVAASQDAAGTASVETSGVVNAQGKQDLLTALNRNEFITPSKLDQYIRDCALDAAGQVALRDAIDDLDYPAAIALLE</sequence>
<evidence type="ECO:0000259" key="3">
    <source>
        <dbReference type="PROSITE" id="PS50894"/>
    </source>
</evidence>
<accession>A0ABU9SR11</accession>
<name>A0ABU9SR11_9ALTE</name>
<keyword evidence="5" id="KW-1185">Reference proteome</keyword>
<reference evidence="4 5" key="1">
    <citation type="submission" date="2024-03" db="EMBL/GenBank/DDBJ databases">
        <title>Community enrichment and isolation of bacterial strains for fucoidan degradation.</title>
        <authorList>
            <person name="Sichert A."/>
        </authorList>
    </citation>
    <scope>NUCLEOTIDE SEQUENCE [LARGE SCALE GENOMIC DNA]</scope>
    <source>
        <strain evidence="4 5">AS12</strain>
    </source>
</reference>
<gene>
    <name evidence="4" type="ORF">WNY77_02810</name>
</gene>
<evidence type="ECO:0000256" key="2">
    <source>
        <dbReference type="PROSITE-ProRule" id="PRU00110"/>
    </source>
</evidence>
<dbReference type="PROSITE" id="PS50894">
    <property type="entry name" value="HPT"/>
    <property type="match status" value="1"/>
</dbReference>
<protein>
    <submittedName>
        <fullName evidence="4">Hpt domain-containing protein</fullName>
    </submittedName>
</protein>
<feature type="domain" description="HPt" evidence="3">
    <location>
        <begin position="20"/>
        <end position="118"/>
    </location>
</feature>
<evidence type="ECO:0000256" key="1">
    <source>
        <dbReference type="ARBA" id="ARBA00023012"/>
    </source>
</evidence>
<evidence type="ECO:0000313" key="5">
    <source>
        <dbReference type="Proteomes" id="UP001461163"/>
    </source>
</evidence>